<comment type="caution">
    <text evidence="1">The sequence shown here is derived from an EMBL/GenBank/DDBJ whole genome shotgun (WGS) entry which is preliminary data.</text>
</comment>
<keyword evidence="2" id="KW-1185">Reference proteome</keyword>
<sequence length="71" mass="7929">QRRGEMISNRPAAPVSIKTDSICQTAPVMHALSTVHRRSPRIVFHDKSSRCTLCRNTGGPLMWRHQGCSLS</sequence>
<gene>
    <name evidence="1" type="primary">Trub1</name>
    <name evidence="1" type="ORF">DAT39_008917</name>
</gene>
<evidence type="ECO:0000313" key="2">
    <source>
        <dbReference type="Proteomes" id="UP000727407"/>
    </source>
</evidence>
<dbReference type="Proteomes" id="UP000727407">
    <property type="component" value="Unassembled WGS sequence"/>
</dbReference>
<name>A0A8J4TZ69_CLAMG</name>
<dbReference type="AlphaFoldDB" id="A0A8J4TZ69"/>
<feature type="non-terminal residue" evidence="1">
    <location>
        <position position="1"/>
    </location>
</feature>
<dbReference type="EMBL" id="QNUK01000115">
    <property type="protein sequence ID" value="KAF5901324.1"/>
    <property type="molecule type" value="Genomic_DNA"/>
</dbReference>
<accession>A0A8J4TZ69</accession>
<protein>
    <submittedName>
        <fullName evidence="1">Putative tRNA pseudouridine synthase 1</fullName>
    </submittedName>
</protein>
<evidence type="ECO:0000313" key="1">
    <source>
        <dbReference type="EMBL" id="KAF5901324.1"/>
    </source>
</evidence>
<reference evidence="1" key="1">
    <citation type="submission" date="2020-07" db="EMBL/GenBank/DDBJ databases">
        <title>Clarias magur genome sequencing, assembly and annotation.</title>
        <authorList>
            <person name="Kushwaha B."/>
            <person name="Kumar R."/>
            <person name="Das P."/>
            <person name="Joshi C.G."/>
            <person name="Kumar D."/>
            <person name="Nagpure N.S."/>
            <person name="Pandey M."/>
            <person name="Agarwal S."/>
            <person name="Srivastava S."/>
            <person name="Singh M."/>
            <person name="Sahoo L."/>
            <person name="Jayasankar P."/>
            <person name="Meher P.K."/>
            <person name="Koringa P.G."/>
            <person name="Iquebal M.A."/>
            <person name="Das S.P."/>
            <person name="Bit A."/>
            <person name="Patnaik S."/>
            <person name="Patel N."/>
            <person name="Shah T.M."/>
            <person name="Hinsu A."/>
            <person name="Jena J.K."/>
        </authorList>
    </citation>
    <scope>NUCLEOTIDE SEQUENCE</scope>
    <source>
        <strain evidence="1">CIFAMagur01</strain>
        <tissue evidence="1">Testis</tissue>
    </source>
</reference>
<organism evidence="1 2">
    <name type="scientific">Clarias magur</name>
    <name type="common">Asian catfish</name>
    <name type="synonym">Macropteronotus magur</name>
    <dbReference type="NCBI Taxonomy" id="1594786"/>
    <lineage>
        <taxon>Eukaryota</taxon>
        <taxon>Metazoa</taxon>
        <taxon>Chordata</taxon>
        <taxon>Craniata</taxon>
        <taxon>Vertebrata</taxon>
        <taxon>Euteleostomi</taxon>
        <taxon>Actinopterygii</taxon>
        <taxon>Neopterygii</taxon>
        <taxon>Teleostei</taxon>
        <taxon>Ostariophysi</taxon>
        <taxon>Siluriformes</taxon>
        <taxon>Clariidae</taxon>
        <taxon>Clarias</taxon>
    </lineage>
</organism>
<proteinExistence type="predicted"/>